<proteinExistence type="predicted"/>
<keyword evidence="4 9" id="KW-1133">Transmembrane helix</keyword>
<keyword evidence="3 9" id="KW-0812">Transmembrane</keyword>
<keyword evidence="6" id="KW-0496">Mitochondrion</keyword>
<evidence type="ECO:0000256" key="5">
    <source>
        <dbReference type="ARBA" id="ARBA00023054"/>
    </source>
</evidence>
<dbReference type="AlphaFoldDB" id="A0AAV0I8E9"/>
<comment type="caution">
    <text evidence="10">The sequence shown here is derived from an EMBL/GenBank/DDBJ whole genome shotgun (WGS) entry which is preliminary data.</text>
</comment>
<feature type="transmembrane region" description="Helical" evidence="9">
    <location>
        <begin position="231"/>
        <end position="250"/>
    </location>
</feature>
<reference evidence="10" key="1">
    <citation type="submission" date="2022-08" db="EMBL/GenBank/DDBJ databases">
        <authorList>
            <person name="Gutierrez-Valencia J."/>
        </authorList>
    </citation>
    <scope>NUCLEOTIDE SEQUENCE</scope>
</reference>
<feature type="coiled-coil region" evidence="8">
    <location>
        <begin position="138"/>
        <end position="165"/>
    </location>
</feature>
<evidence type="ECO:0000256" key="7">
    <source>
        <dbReference type="ARBA" id="ARBA00023136"/>
    </source>
</evidence>
<dbReference type="EMBL" id="CAMGYJ010000003">
    <property type="protein sequence ID" value="CAI0392934.1"/>
    <property type="molecule type" value="Genomic_DNA"/>
</dbReference>
<evidence type="ECO:0000256" key="2">
    <source>
        <dbReference type="ARBA" id="ARBA00004370"/>
    </source>
</evidence>
<comment type="subcellular location">
    <subcellularLocation>
        <location evidence="2">Membrane</location>
    </subcellularLocation>
    <subcellularLocation>
        <location evidence="1">Mitochondrion</location>
    </subcellularLocation>
</comment>
<evidence type="ECO:0000256" key="8">
    <source>
        <dbReference type="SAM" id="Coils"/>
    </source>
</evidence>
<dbReference type="GO" id="GO:0016020">
    <property type="term" value="C:membrane"/>
    <property type="evidence" value="ECO:0007669"/>
    <property type="project" value="UniProtKB-SubCell"/>
</dbReference>
<dbReference type="FunFam" id="1.20.5.340:FF:000029">
    <property type="entry name" value="Coiled-coil domain-containing protein 90-like"/>
    <property type="match status" value="1"/>
</dbReference>
<dbReference type="PANTHER" id="PTHR14360:SF1">
    <property type="entry name" value="PROTEIN FMP32, MITOCHONDRIAL"/>
    <property type="match status" value="1"/>
</dbReference>
<dbReference type="Pfam" id="PF07798">
    <property type="entry name" value="CCDC90-like"/>
    <property type="match status" value="1"/>
</dbReference>
<name>A0AAV0I8E9_9ROSI</name>
<sequence length="251" mass="28287">MAAAAVCRRLGKLGFGNNNASTIRRGFSSAHSHGFPLDRNLLNPVRGCRGNSDLVKETGNHVFLVDTLALARRLEARGLPLDQAEAITAVITEVLNDSLENVAQSVVSKTEMEKNEMIQETNLCKFKSEIQSKQEHHFSLLQREAEKMENVIDKTTEKMQNDIDKTRTDLRHEIDKVNAGQRLDWNLEKGRIRDELTQQKADTTHLENKLDRETHALRAQLEAAKYDVTKYFVATSFSLCAVGLAVVRIFL</sequence>
<keyword evidence="5 8" id="KW-0175">Coiled coil</keyword>
<evidence type="ECO:0000256" key="9">
    <source>
        <dbReference type="SAM" id="Phobius"/>
    </source>
</evidence>
<accession>A0AAV0I8E9</accession>
<evidence type="ECO:0000313" key="10">
    <source>
        <dbReference type="EMBL" id="CAI0392934.1"/>
    </source>
</evidence>
<evidence type="ECO:0000256" key="6">
    <source>
        <dbReference type="ARBA" id="ARBA00023128"/>
    </source>
</evidence>
<keyword evidence="7 9" id="KW-0472">Membrane</keyword>
<evidence type="ECO:0000256" key="4">
    <source>
        <dbReference type="ARBA" id="ARBA00022989"/>
    </source>
</evidence>
<gene>
    <name evidence="10" type="ORF">LITE_LOCUS7740</name>
</gene>
<dbReference type="Proteomes" id="UP001154282">
    <property type="component" value="Unassembled WGS sequence"/>
</dbReference>
<evidence type="ECO:0000256" key="3">
    <source>
        <dbReference type="ARBA" id="ARBA00022692"/>
    </source>
</evidence>
<keyword evidence="11" id="KW-1185">Reference proteome</keyword>
<protein>
    <submittedName>
        <fullName evidence="10">Uncharacterized protein</fullName>
    </submittedName>
</protein>
<dbReference type="InterPro" id="IPR024461">
    <property type="entry name" value="CCDC90-like"/>
</dbReference>
<dbReference type="PANTHER" id="PTHR14360">
    <property type="entry name" value="PROTEIN FMP32, MITOCHONDRIAL"/>
    <property type="match status" value="1"/>
</dbReference>
<dbReference type="Gene3D" id="1.20.5.340">
    <property type="match status" value="1"/>
</dbReference>
<dbReference type="GO" id="GO:0005739">
    <property type="term" value="C:mitochondrion"/>
    <property type="evidence" value="ECO:0007669"/>
    <property type="project" value="UniProtKB-SubCell"/>
</dbReference>
<organism evidence="10 11">
    <name type="scientific">Linum tenue</name>
    <dbReference type="NCBI Taxonomy" id="586396"/>
    <lineage>
        <taxon>Eukaryota</taxon>
        <taxon>Viridiplantae</taxon>
        <taxon>Streptophyta</taxon>
        <taxon>Embryophyta</taxon>
        <taxon>Tracheophyta</taxon>
        <taxon>Spermatophyta</taxon>
        <taxon>Magnoliopsida</taxon>
        <taxon>eudicotyledons</taxon>
        <taxon>Gunneridae</taxon>
        <taxon>Pentapetalae</taxon>
        <taxon>rosids</taxon>
        <taxon>fabids</taxon>
        <taxon>Malpighiales</taxon>
        <taxon>Linaceae</taxon>
        <taxon>Linum</taxon>
    </lineage>
</organism>
<evidence type="ECO:0000256" key="1">
    <source>
        <dbReference type="ARBA" id="ARBA00004173"/>
    </source>
</evidence>
<evidence type="ECO:0000313" key="11">
    <source>
        <dbReference type="Proteomes" id="UP001154282"/>
    </source>
</evidence>